<reference evidence="3" key="1">
    <citation type="journal article" date="2016" name="Nature">
        <title>Genome evolution in the allotetraploid frog Xenopus laevis.</title>
        <authorList>
            <person name="Session A.M."/>
            <person name="Uno Y."/>
            <person name="Kwon T."/>
            <person name="Chapman J.A."/>
            <person name="Toyoda A."/>
            <person name="Takahashi S."/>
            <person name="Fukui A."/>
            <person name="Hikosaka A."/>
            <person name="Suzuki A."/>
            <person name="Kondo M."/>
            <person name="van Heeringen S.J."/>
            <person name="Quigley I."/>
            <person name="Heinz S."/>
            <person name="Ogino H."/>
            <person name="Ochi H."/>
            <person name="Hellsten U."/>
            <person name="Lyons J.B."/>
            <person name="Simakov O."/>
            <person name="Putnam N."/>
            <person name="Stites J."/>
            <person name="Kuroki Y."/>
            <person name="Tanaka T."/>
            <person name="Michiue T."/>
            <person name="Watanabe M."/>
            <person name="Bogdanovic O."/>
            <person name="Lister R."/>
            <person name="Georgiou G."/>
            <person name="Paranjpe S.S."/>
            <person name="van Kruijsbergen I."/>
            <person name="Shu S."/>
            <person name="Carlson J."/>
            <person name="Kinoshita T."/>
            <person name="Ohta Y."/>
            <person name="Mawaribuchi S."/>
            <person name="Jenkins J."/>
            <person name="Grimwood J."/>
            <person name="Schmutz J."/>
            <person name="Mitros T."/>
            <person name="Mozaffari S.V."/>
            <person name="Suzuki Y."/>
            <person name="Haramoto Y."/>
            <person name="Yamamoto T.S."/>
            <person name="Takagi C."/>
            <person name="Heald R."/>
            <person name="Miller K."/>
            <person name="Haudenschild C."/>
            <person name="Kitzman J."/>
            <person name="Nakayama T."/>
            <person name="Izutsu Y."/>
            <person name="Robert J."/>
            <person name="Fortriede J."/>
            <person name="Burns K."/>
            <person name="Lotay V."/>
            <person name="Karimi K."/>
            <person name="Yasuoka Y."/>
            <person name="Dichmann D.S."/>
            <person name="Flajnik M.F."/>
            <person name="Houston D.W."/>
            <person name="Shendure J."/>
            <person name="DuPasquier L."/>
            <person name="Vize P.D."/>
            <person name="Zorn A.M."/>
            <person name="Ito M."/>
            <person name="Marcotte E.M."/>
            <person name="Wallingford J.B."/>
            <person name="Ito Y."/>
            <person name="Asashima M."/>
            <person name="Ueno N."/>
            <person name="Matsuda Y."/>
            <person name="Veenstra G.J."/>
            <person name="Fujiyama A."/>
            <person name="Harland R.M."/>
            <person name="Taira M."/>
            <person name="Rokhsar D.S."/>
        </authorList>
    </citation>
    <scope>NUCLEOTIDE SEQUENCE [LARGE SCALE GENOMIC DNA]</scope>
    <source>
        <strain evidence="3">J</strain>
    </source>
</reference>
<evidence type="ECO:0000313" key="2">
    <source>
        <dbReference type="EMBL" id="OCT90612.1"/>
    </source>
</evidence>
<dbReference type="Proteomes" id="UP000694892">
    <property type="component" value="Chromosome 3L"/>
</dbReference>
<accession>A0A974DHC3</accession>
<name>A0A974DHC3_XENLA</name>
<protein>
    <recommendedName>
        <fullName evidence="1">Helix-turn-helix domain-containing protein</fullName>
    </recommendedName>
</protein>
<dbReference type="Pfam" id="PF26215">
    <property type="entry name" value="HTH_animal"/>
    <property type="match status" value="1"/>
</dbReference>
<feature type="domain" description="Helix-turn-helix" evidence="1">
    <location>
        <begin position="29"/>
        <end position="88"/>
    </location>
</feature>
<organism evidence="2 3">
    <name type="scientific">Xenopus laevis</name>
    <name type="common">African clawed frog</name>
    <dbReference type="NCBI Taxonomy" id="8355"/>
    <lineage>
        <taxon>Eukaryota</taxon>
        <taxon>Metazoa</taxon>
        <taxon>Chordata</taxon>
        <taxon>Craniata</taxon>
        <taxon>Vertebrata</taxon>
        <taxon>Euteleostomi</taxon>
        <taxon>Amphibia</taxon>
        <taxon>Batrachia</taxon>
        <taxon>Anura</taxon>
        <taxon>Pipoidea</taxon>
        <taxon>Pipidae</taxon>
        <taxon>Xenopodinae</taxon>
        <taxon>Xenopus</taxon>
        <taxon>Xenopus</taxon>
    </lineage>
</organism>
<evidence type="ECO:0000259" key="1">
    <source>
        <dbReference type="Pfam" id="PF26215"/>
    </source>
</evidence>
<dbReference type="PANTHER" id="PTHR21301:SF12">
    <property type="match status" value="1"/>
</dbReference>
<gene>
    <name evidence="2" type="ORF">XELAEV_18019229mg</name>
</gene>
<dbReference type="EMBL" id="CM004470">
    <property type="protein sequence ID" value="OCT90612.1"/>
    <property type="molecule type" value="Genomic_DNA"/>
</dbReference>
<proteinExistence type="predicted"/>
<sequence>MNFLDVKICINEGKVCTSLYRKSVDKNNLLHSRSFQNSKIKQAIPKGQYMRAKRICSSPESYTKAKTCLTEWFVGKGYKYNVLNNAINEVETLPRENLLAKRPKNSAKKCNRTKNILCVYIQST</sequence>
<dbReference type="PANTHER" id="PTHR21301">
    <property type="entry name" value="REVERSE TRANSCRIPTASE"/>
    <property type="match status" value="1"/>
</dbReference>
<dbReference type="AlphaFoldDB" id="A0A974DHC3"/>
<evidence type="ECO:0000313" key="3">
    <source>
        <dbReference type="Proteomes" id="UP000694892"/>
    </source>
</evidence>
<dbReference type="InterPro" id="IPR058912">
    <property type="entry name" value="HTH_animal"/>
</dbReference>